<dbReference type="InterPro" id="IPR018376">
    <property type="entry name" value="Enoyl-CoA_hyd/isom_CS"/>
</dbReference>
<dbReference type="InterPro" id="IPR029045">
    <property type="entry name" value="ClpP/crotonase-like_dom_sf"/>
</dbReference>
<dbReference type="Pfam" id="PF00378">
    <property type="entry name" value="ECH_1"/>
    <property type="match status" value="1"/>
</dbReference>
<evidence type="ECO:0000256" key="1">
    <source>
        <dbReference type="ARBA" id="ARBA00005254"/>
    </source>
</evidence>
<dbReference type="InterPro" id="IPR014748">
    <property type="entry name" value="Enoyl-CoA_hydra_C"/>
</dbReference>
<comment type="catalytic activity">
    <reaction evidence="3">
        <text>a (3S)-3-hydroxyacyl-CoA = a (2E)-enoyl-CoA + H2O</text>
        <dbReference type="Rhea" id="RHEA:16105"/>
        <dbReference type="ChEBI" id="CHEBI:15377"/>
        <dbReference type="ChEBI" id="CHEBI:57318"/>
        <dbReference type="ChEBI" id="CHEBI:58856"/>
        <dbReference type="EC" id="4.2.1.17"/>
    </reaction>
</comment>
<reference evidence="6" key="1">
    <citation type="journal article" date="2019" name="Microbiol. Resour. Announc.">
        <title>Complete Genome Sequence of Rubrobacter xylanophilus Strain AA3-22, Isolated from Arima Onsen in Japan.</title>
        <authorList>
            <person name="Tomariguchi N."/>
            <person name="Miyazaki K."/>
        </authorList>
    </citation>
    <scope>NUCLEOTIDE SEQUENCE [LARGE SCALE GENOMIC DNA]</scope>
    <source>
        <strain evidence="6">AA3-22</strain>
    </source>
</reference>
<keyword evidence="7" id="KW-1185">Reference proteome</keyword>
<evidence type="ECO:0000256" key="5">
    <source>
        <dbReference type="RuleBase" id="RU003707"/>
    </source>
</evidence>
<dbReference type="GO" id="GO:0004300">
    <property type="term" value="F:enoyl-CoA hydratase activity"/>
    <property type="evidence" value="ECO:0007669"/>
    <property type="project" value="UniProtKB-EC"/>
</dbReference>
<dbReference type="PANTHER" id="PTHR11941">
    <property type="entry name" value="ENOYL-COA HYDRATASE-RELATED"/>
    <property type="match status" value="1"/>
</dbReference>
<evidence type="ECO:0000313" key="6">
    <source>
        <dbReference type="EMBL" id="BBL79233.1"/>
    </source>
</evidence>
<dbReference type="CDD" id="cd06558">
    <property type="entry name" value="crotonase-like"/>
    <property type="match status" value="1"/>
</dbReference>
<evidence type="ECO:0000256" key="3">
    <source>
        <dbReference type="ARBA" id="ARBA00023709"/>
    </source>
</evidence>
<organism evidence="6 7">
    <name type="scientific">Rubrobacter xylanophilus</name>
    <dbReference type="NCBI Taxonomy" id="49319"/>
    <lineage>
        <taxon>Bacteria</taxon>
        <taxon>Bacillati</taxon>
        <taxon>Actinomycetota</taxon>
        <taxon>Rubrobacteria</taxon>
        <taxon>Rubrobacterales</taxon>
        <taxon>Rubrobacteraceae</taxon>
        <taxon>Rubrobacter</taxon>
    </lineage>
</organism>
<dbReference type="Gene3D" id="3.90.226.10">
    <property type="entry name" value="2-enoyl-CoA Hydratase, Chain A, domain 1"/>
    <property type="match status" value="1"/>
</dbReference>
<dbReference type="SUPFAM" id="SSF52096">
    <property type="entry name" value="ClpP/crotonase"/>
    <property type="match status" value="1"/>
</dbReference>
<dbReference type="InterPro" id="IPR001753">
    <property type="entry name" value="Enoyl-CoA_hydra/iso"/>
</dbReference>
<accession>A0A510HKW4</accession>
<dbReference type="PANTHER" id="PTHR11941:SF54">
    <property type="entry name" value="ENOYL-COA HYDRATASE, MITOCHONDRIAL"/>
    <property type="match status" value="1"/>
</dbReference>
<dbReference type="PROSITE" id="PS00166">
    <property type="entry name" value="ENOYL_COA_HYDRATASE"/>
    <property type="match status" value="1"/>
</dbReference>
<evidence type="ECO:0000256" key="4">
    <source>
        <dbReference type="ARBA" id="ARBA00023717"/>
    </source>
</evidence>
<dbReference type="Gene3D" id="1.10.12.10">
    <property type="entry name" value="Lyase 2-enoyl-coa Hydratase, Chain A, domain 2"/>
    <property type="match status" value="1"/>
</dbReference>
<dbReference type="EMBL" id="AP019791">
    <property type="protein sequence ID" value="BBL79233.1"/>
    <property type="molecule type" value="Genomic_DNA"/>
</dbReference>
<sequence length="258" mass="28149">MAVSYDREGVVGYITLDRPPANSYDYEFMRELGEAVRAAEEDAGAGAVVLRSANERFFSAGADVKAFAASTTEENMRMIREAHRNLARIAEVPKVFIAQISGTALGGGLEIALACDLRFGAEGEYYLGLPEVTLGLLPGNGGTQRLPRLIGRSRALDLMVTGRRLSPAEAHELGILDRLFPAGELEERTRQYAEGLARGASEAIGKIKRAVHEGIERSLEEGLALERELIEGLFESPDAQEGIRAFTEKRRPEFGRRG</sequence>
<evidence type="ECO:0000256" key="2">
    <source>
        <dbReference type="ARBA" id="ARBA00023239"/>
    </source>
</evidence>
<comment type="similarity">
    <text evidence="1 5">Belongs to the enoyl-CoA hydratase/isomerase family.</text>
</comment>
<gene>
    <name evidence="6" type="ORF">RxyAA322_10870</name>
</gene>
<name>A0A510HKW4_9ACTN</name>
<proteinExistence type="inferred from homology"/>
<comment type="catalytic activity">
    <reaction evidence="4">
        <text>a 4-saturated-(3S)-3-hydroxyacyl-CoA = a (3E)-enoyl-CoA + H2O</text>
        <dbReference type="Rhea" id="RHEA:20724"/>
        <dbReference type="ChEBI" id="CHEBI:15377"/>
        <dbReference type="ChEBI" id="CHEBI:58521"/>
        <dbReference type="ChEBI" id="CHEBI:137480"/>
        <dbReference type="EC" id="4.2.1.17"/>
    </reaction>
</comment>
<dbReference type="RefSeq" id="WP_143527269.1">
    <property type="nucleotide sequence ID" value="NZ_AP019791.1"/>
</dbReference>
<evidence type="ECO:0000313" key="7">
    <source>
        <dbReference type="Proteomes" id="UP000318065"/>
    </source>
</evidence>
<protein>
    <submittedName>
        <fullName evidence="6">Enoyl-CoA hydratase</fullName>
    </submittedName>
</protein>
<dbReference type="AlphaFoldDB" id="A0A510HKW4"/>
<dbReference type="Proteomes" id="UP000318065">
    <property type="component" value="Chromosome"/>
</dbReference>
<keyword evidence="2" id="KW-0456">Lyase</keyword>
<dbReference type="GO" id="GO:0006635">
    <property type="term" value="P:fatty acid beta-oxidation"/>
    <property type="evidence" value="ECO:0007669"/>
    <property type="project" value="TreeGrafter"/>
</dbReference>
<dbReference type="FunFam" id="1.10.12.10:FF:000001">
    <property type="entry name" value="Probable enoyl-CoA hydratase, mitochondrial"/>
    <property type="match status" value="1"/>
</dbReference>
<dbReference type="OrthoDB" id="8452484at2"/>